<evidence type="ECO:0000256" key="7">
    <source>
        <dbReference type="SAM" id="MobiDB-lite"/>
    </source>
</evidence>
<keyword evidence="3" id="KW-0479">Metal-binding</keyword>
<feature type="region of interest" description="Disordered" evidence="7">
    <location>
        <begin position="482"/>
        <end position="501"/>
    </location>
</feature>
<keyword evidence="5" id="KW-0408">Iron</keyword>
<dbReference type="EMBL" id="PXYK01000025">
    <property type="protein sequence ID" value="PSJ55876.1"/>
    <property type="molecule type" value="Genomic_DNA"/>
</dbReference>
<dbReference type="Pfam" id="PF03460">
    <property type="entry name" value="NIR_SIR_ferr"/>
    <property type="match status" value="1"/>
</dbReference>
<feature type="domain" description="Nitrite/Sulfite reductase ferredoxin-like" evidence="8">
    <location>
        <begin position="16"/>
        <end position="80"/>
    </location>
</feature>
<dbReference type="PANTHER" id="PTHR32439:SF9">
    <property type="entry name" value="BLR3264 PROTEIN"/>
    <property type="match status" value="1"/>
</dbReference>
<dbReference type="RefSeq" id="WP_106774455.1">
    <property type="nucleotide sequence ID" value="NZ_PXYK01000025.1"/>
</dbReference>
<dbReference type="InterPro" id="IPR051329">
    <property type="entry name" value="NIR_SIR_4Fe-4S"/>
</dbReference>
<dbReference type="GO" id="GO:0016491">
    <property type="term" value="F:oxidoreductase activity"/>
    <property type="evidence" value="ECO:0007669"/>
    <property type="project" value="UniProtKB-KW"/>
</dbReference>
<keyword evidence="2" id="KW-0349">Heme</keyword>
<dbReference type="NCBIfam" id="TIGR02435">
    <property type="entry name" value="CobG"/>
    <property type="match status" value="1"/>
</dbReference>
<name>A0A2P7S095_9HYPH</name>
<dbReference type="GO" id="GO:0051539">
    <property type="term" value="F:4 iron, 4 sulfur cluster binding"/>
    <property type="evidence" value="ECO:0007669"/>
    <property type="project" value="UniProtKB-KW"/>
</dbReference>
<proteinExistence type="predicted"/>
<comment type="caution">
    <text evidence="9">The sequence shown here is derived from an EMBL/GenBank/DDBJ whole genome shotgun (WGS) entry which is preliminary data.</text>
</comment>
<gene>
    <name evidence="9" type="primary">cobG</name>
    <name evidence="9" type="ORF">C7I84_22465</name>
</gene>
<dbReference type="OrthoDB" id="7459360at2"/>
<dbReference type="InterPro" id="IPR012798">
    <property type="entry name" value="Cbl_synth_CobG-like"/>
</dbReference>
<evidence type="ECO:0000256" key="6">
    <source>
        <dbReference type="ARBA" id="ARBA00023014"/>
    </source>
</evidence>
<evidence type="ECO:0000313" key="9">
    <source>
        <dbReference type="EMBL" id="PSJ55876.1"/>
    </source>
</evidence>
<dbReference type="Proteomes" id="UP000241229">
    <property type="component" value="Unassembled WGS sequence"/>
</dbReference>
<feature type="region of interest" description="Disordered" evidence="7">
    <location>
        <begin position="264"/>
        <end position="293"/>
    </location>
</feature>
<dbReference type="InterPro" id="IPR045854">
    <property type="entry name" value="NO2/SO3_Rdtase_4Fe4S_sf"/>
</dbReference>
<evidence type="ECO:0000256" key="4">
    <source>
        <dbReference type="ARBA" id="ARBA00023002"/>
    </source>
</evidence>
<evidence type="ECO:0000256" key="1">
    <source>
        <dbReference type="ARBA" id="ARBA00022485"/>
    </source>
</evidence>
<dbReference type="Gene3D" id="3.90.480.10">
    <property type="entry name" value="Sulfite Reductase Hemoprotein,Domain 2"/>
    <property type="match status" value="1"/>
</dbReference>
<dbReference type="Gene3D" id="3.30.413.10">
    <property type="entry name" value="Sulfite Reductase Hemoprotein, domain 1"/>
    <property type="match status" value="2"/>
</dbReference>
<evidence type="ECO:0000259" key="8">
    <source>
        <dbReference type="Pfam" id="PF03460"/>
    </source>
</evidence>
<dbReference type="PANTHER" id="PTHR32439">
    <property type="entry name" value="FERREDOXIN--NITRITE REDUCTASE, CHLOROPLASTIC"/>
    <property type="match status" value="1"/>
</dbReference>
<evidence type="ECO:0000313" key="10">
    <source>
        <dbReference type="Proteomes" id="UP000241229"/>
    </source>
</evidence>
<reference evidence="9 10" key="1">
    <citation type="submission" date="2018-03" db="EMBL/GenBank/DDBJ databases">
        <title>The draft genome of Mesorhizobium sp. 6GN-30.</title>
        <authorList>
            <person name="Liu L."/>
            <person name="Li L."/>
            <person name="Wang T."/>
            <person name="Zhang X."/>
            <person name="Liang L."/>
        </authorList>
    </citation>
    <scope>NUCLEOTIDE SEQUENCE [LARGE SCALE GENOMIC DNA]</scope>
    <source>
        <strain evidence="9 10">6GN30</strain>
    </source>
</reference>
<keyword evidence="1" id="KW-0004">4Fe-4S</keyword>
<evidence type="ECO:0000256" key="5">
    <source>
        <dbReference type="ARBA" id="ARBA00023004"/>
    </source>
</evidence>
<organism evidence="9 10">
    <name type="scientific">Kumtagia ephedrae</name>
    <dbReference type="NCBI Taxonomy" id="2116701"/>
    <lineage>
        <taxon>Bacteria</taxon>
        <taxon>Pseudomonadati</taxon>
        <taxon>Pseudomonadota</taxon>
        <taxon>Alphaproteobacteria</taxon>
        <taxon>Hyphomicrobiales</taxon>
        <taxon>Phyllobacteriaceae</taxon>
        <taxon>Kumtagia</taxon>
    </lineage>
</organism>
<protein>
    <submittedName>
        <fullName evidence="9">Precorrin-3B synthase</fullName>
    </submittedName>
</protein>
<dbReference type="InterPro" id="IPR005117">
    <property type="entry name" value="NiRdtase/SiRdtase_haem-b_fer"/>
</dbReference>
<dbReference type="GO" id="GO:0046872">
    <property type="term" value="F:metal ion binding"/>
    <property type="evidence" value="ECO:0007669"/>
    <property type="project" value="UniProtKB-KW"/>
</dbReference>
<evidence type="ECO:0000256" key="3">
    <source>
        <dbReference type="ARBA" id="ARBA00022723"/>
    </source>
</evidence>
<keyword evidence="4" id="KW-0560">Oxidoreductase</keyword>
<dbReference type="SUPFAM" id="SSF55124">
    <property type="entry name" value="Nitrite/Sulfite reductase N-terminal domain-like"/>
    <property type="match status" value="1"/>
</dbReference>
<accession>A0A2P7S095</accession>
<dbReference type="InterPro" id="IPR036136">
    <property type="entry name" value="Nit/Sulf_reduc_fer-like_dom_sf"/>
</dbReference>
<keyword evidence="10" id="KW-1185">Reference proteome</keyword>
<dbReference type="SUPFAM" id="SSF56014">
    <property type="entry name" value="Nitrite and sulphite reductase 4Fe-4S domain-like"/>
    <property type="match status" value="2"/>
</dbReference>
<dbReference type="AlphaFoldDB" id="A0A2P7S095"/>
<evidence type="ECO:0000256" key="2">
    <source>
        <dbReference type="ARBA" id="ARBA00022617"/>
    </source>
</evidence>
<keyword evidence="6" id="KW-0411">Iron-sulfur</keyword>
<sequence>MSAALRRGACPALSAPMPTGDGLLIRLSPVSGGLSPKSLIGLCESAARHGNGVVEVTARGSLQFRGFSASSAERFAADVDALGIAVRTGVPVEVSPLAGTDPADIADPVPIAERIRRAIAEAGLAGRLGPKVSVLVDGGGSVSLDSIAADVRLTAEVRDGGVVWQVAIAGDAETAIPAGPFGEDAAVGYALQVLQSIAALGRDGRARDLPVGGRLDHWRPFAPPSVLPDISPPGGEIRSVDLATPPSLATSEIKAAGAISPLVGEMSGRTEGGAKGRDLIEASSPPPSLPKRTVPLTVRLKSDRHTFPVTLPFGHIDAAPLIDLARHAEALGIADIRPAPARTLLPICPSLDSADALRAAAVRLGFVTDPADPRSRIAACPGAPACASGKIPAREIAERLAGALADLTDSDLSIHISGCEKGCARQAAADIVIVGGENGAGLVVQGTPKATPLAYRSADGLPRAIAAVARILTNLGAERAGGAKPVPEAIRSGRRPGDSDIAALTQDDKARLAAAFEQGRP</sequence>